<keyword evidence="2" id="KW-1185">Reference proteome</keyword>
<accession>A0A9W8AHU6</accession>
<protein>
    <submittedName>
        <fullName evidence="1">Uncharacterized protein</fullName>
    </submittedName>
</protein>
<dbReference type="AlphaFoldDB" id="A0A9W8AHU6"/>
<dbReference type="OrthoDB" id="10319696at2759"/>
<organism evidence="1 2">
    <name type="scientific">Dispira parvispora</name>
    <dbReference type="NCBI Taxonomy" id="1520584"/>
    <lineage>
        <taxon>Eukaryota</taxon>
        <taxon>Fungi</taxon>
        <taxon>Fungi incertae sedis</taxon>
        <taxon>Zoopagomycota</taxon>
        <taxon>Kickxellomycotina</taxon>
        <taxon>Dimargaritomycetes</taxon>
        <taxon>Dimargaritales</taxon>
        <taxon>Dimargaritaceae</taxon>
        <taxon>Dispira</taxon>
    </lineage>
</organism>
<sequence length="66" mass="7455">MEKSSPSDSHTRELPWRPLLAEAENLVTLVASPQVQEKRLQFYQALEQSYVALEQAMPSLPNDQAS</sequence>
<comment type="caution">
    <text evidence="1">The sequence shown here is derived from an EMBL/GenBank/DDBJ whole genome shotgun (WGS) entry which is preliminary data.</text>
</comment>
<name>A0A9W8AHU6_9FUNG</name>
<dbReference type="EMBL" id="JANBPY010002727">
    <property type="protein sequence ID" value="KAJ1953914.1"/>
    <property type="molecule type" value="Genomic_DNA"/>
</dbReference>
<dbReference type="Proteomes" id="UP001150925">
    <property type="component" value="Unassembled WGS sequence"/>
</dbReference>
<evidence type="ECO:0000313" key="1">
    <source>
        <dbReference type="EMBL" id="KAJ1953914.1"/>
    </source>
</evidence>
<proteinExistence type="predicted"/>
<reference evidence="1" key="1">
    <citation type="submission" date="2022-07" db="EMBL/GenBank/DDBJ databases">
        <title>Phylogenomic reconstructions and comparative analyses of Kickxellomycotina fungi.</title>
        <authorList>
            <person name="Reynolds N.K."/>
            <person name="Stajich J.E."/>
            <person name="Barry K."/>
            <person name="Grigoriev I.V."/>
            <person name="Crous P."/>
            <person name="Smith M.E."/>
        </authorList>
    </citation>
    <scope>NUCLEOTIDE SEQUENCE</scope>
    <source>
        <strain evidence="1">RSA 1196</strain>
    </source>
</reference>
<evidence type="ECO:0000313" key="2">
    <source>
        <dbReference type="Proteomes" id="UP001150925"/>
    </source>
</evidence>
<gene>
    <name evidence="1" type="ORF">IWQ62_005882</name>
</gene>